<dbReference type="EMBL" id="GBXM01090581">
    <property type="protein sequence ID" value="JAH17996.1"/>
    <property type="molecule type" value="Transcribed_RNA"/>
</dbReference>
<organism evidence="2">
    <name type="scientific">Anguilla anguilla</name>
    <name type="common">European freshwater eel</name>
    <name type="synonym">Muraena anguilla</name>
    <dbReference type="NCBI Taxonomy" id="7936"/>
    <lineage>
        <taxon>Eukaryota</taxon>
        <taxon>Metazoa</taxon>
        <taxon>Chordata</taxon>
        <taxon>Craniata</taxon>
        <taxon>Vertebrata</taxon>
        <taxon>Euteleostomi</taxon>
        <taxon>Actinopterygii</taxon>
        <taxon>Neopterygii</taxon>
        <taxon>Teleostei</taxon>
        <taxon>Anguilliformes</taxon>
        <taxon>Anguillidae</taxon>
        <taxon>Anguilla</taxon>
    </lineage>
</organism>
<keyword evidence="1" id="KW-0812">Transmembrane</keyword>
<protein>
    <submittedName>
        <fullName evidence="2">Uncharacterized protein</fullName>
    </submittedName>
</protein>
<evidence type="ECO:0000313" key="2">
    <source>
        <dbReference type="EMBL" id="JAH17996.1"/>
    </source>
</evidence>
<keyword evidence="1" id="KW-0472">Membrane</keyword>
<feature type="transmembrane region" description="Helical" evidence="1">
    <location>
        <begin position="12"/>
        <end position="33"/>
    </location>
</feature>
<reference evidence="2" key="2">
    <citation type="journal article" date="2015" name="Fish Shellfish Immunol.">
        <title>Early steps in the European eel (Anguilla anguilla)-Vibrio vulnificus interaction in the gills: Role of the RtxA13 toxin.</title>
        <authorList>
            <person name="Callol A."/>
            <person name="Pajuelo D."/>
            <person name="Ebbesson L."/>
            <person name="Teles M."/>
            <person name="MacKenzie S."/>
            <person name="Amaro C."/>
        </authorList>
    </citation>
    <scope>NUCLEOTIDE SEQUENCE</scope>
</reference>
<sequence length="46" mass="5420">MLEAQPMLQRHFCPIYFFSSASFCPAIPFYLGYSYSTWISSYSFSF</sequence>
<keyword evidence="1" id="KW-1133">Transmembrane helix</keyword>
<name>A0A0E9QM65_ANGAN</name>
<accession>A0A0E9QM65</accession>
<dbReference type="AlphaFoldDB" id="A0A0E9QM65"/>
<proteinExistence type="predicted"/>
<reference evidence="2" key="1">
    <citation type="submission" date="2014-11" db="EMBL/GenBank/DDBJ databases">
        <authorList>
            <person name="Amaro Gonzalez C."/>
        </authorList>
    </citation>
    <scope>NUCLEOTIDE SEQUENCE</scope>
</reference>
<evidence type="ECO:0000256" key="1">
    <source>
        <dbReference type="SAM" id="Phobius"/>
    </source>
</evidence>